<reference evidence="1 2" key="1">
    <citation type="submission" date="2018-06" db="EMBL/GenBank/DDBJ databases">
        <title>Genomic Encyclopedia of Archaeal and Bacterial Type Strains, Phase II (KMG-II): from individual species to whole genera.</title>
        <authorList>
            <person name="Goeker M."/>
        </authorList>
    </citation>
    <scope>NUCLEOTIDE SEQUENCE [LARGE SCALE GENOMIC DNA]</scope>
    <source>
        <strain evidence="1 2">DSM 24525</strain>
    </source>
</reference>
<comment type="caution">
    <text evidence="1">The sequence shown here is derived from an EMBL/GenBank/DDBJ whole genome shotgun (WGS) entry which is preliminary data.</text>
</comment>
<organism evidence="1 2">
    <name type="scientific">Humitalea rosea</name>
    <dbReference type="NCBI Taxonomy" id="990373"/>
    <lineage>
        <taxon>Bacteria</taxon>
        <taxon>Pseudomonadati</taxon>
        <taxon>Pseudomonadota</taxon>
        <taxon>Alphaproteobacteria</taxon>
        <taxon>Acetobacterales</taxon>
        <taxon>Roseomonadaceae</taxon>
        <taxon>Humitalea</taxon>
    </lineage>
</organism>
<proteinExistence type="predicted"/>
<accession>A0A2W7I6M3</accession>
<gene>
    <name evidence="1" type="ORF">C8P66_12018</name>
</gene>
<evidence type="ECO:0000313" key="1">
    <source>
        <dbReference type="EMBL" id="PZW41828.1"/>
    </source>
</evidence>
<sequence length="98" mass="10817">MSPMLHAIERKAACGTCVFWQLATSRSDDGYQDEGLCRRRAPSAIPSTSICSDGQDMGGELGLLTAWPRTFSESDWCGEWKVRGEYAGRNRPEDEVSA</sequence>
<dbReference type="RefSeq" id="WP_146422920.1">
    <property type="nucleotide sequence ID" value="NZ_QKYU01000020.1"/>
</dbReference>
<evidence type="ECO:0000313" key="2">
    <source>
        <dbReference type="Proteomes" id="UP000249688"/>
    </source>
</evidence>
<dbReference type="Proteomes" id="UP000249688">
    <property type="component" value="Unassembled WGS sequence"/>
</dbReference>
<dbReference type="EMBL" id="QKYU01000020">
    <property type="protein sequence ID" value="PZW41828.1"/>
    <property type="molecule type" value="Genomic_DNA"/>
</dbReference>
<dbReference type="OrthoDB" id="290218at2"/>
<dbReference type="AlphaFoldDB" id="A0A2W7I6M3"/>
<keyword evidence="2" id="KW-1185">Reference proteome</keyword>
<protein>
    <submittedName>
        <fullName evidence="1">Uncharacterized protein</fullName>
    </submittedName>
</protein>
<name>A0A2W7I6M3_9PROT</name>